<feature type="non-terminal residue" evidence="1">
    <location>
        <position position="111"/>
    </location>
</feature>
<protein>
    <submittedName>
        <fullName evidence="1">Uncharacterized protein</fullName>
    </submittedName>
</protein>
<name>A0A3B0XZ63_9ZZZZ</name>
<evidence type="ECO:0000313" key="1">
    <source>
        <dbReference type="EMBL" id="VAW69443.1"/>
    </source>
</evidence>
<gene>
    <name evidence="1" type="ORF">MNBD_GAMMA09-2092</name>
</gene>
<reference evidence="1" key="1">
    <citation type="submission" date="2018-06" db="EMBL/GenBank/DDBJ databases">
        <authorList>
            <person name="Zhirakovskaya E."/>
        </authorList>
    </citation>
    <scope>NUCLEOTIDE SEQUENCE</scope>
</reference>
<organism evidence="1">
    <name type="scientific">hydrothermal vent metagenome</name>
    <dbReference type="NCBI Taxonomy" id="652676"/>
    <lineage>
        <taxon>unclassified sequences</taxon>
        <taxon>metagenomes</taxon>
        <taxon>ecological metagenomes</taxon>
    </lineage>
</organism>
<proteinExistence type="predicted"/>
<dbReference type="AlphaFoldDB" id="A0A3B0XZ63"/>
<dbReference type="EMBL" id="UOFI01000160">
    <property type="protein sequence ID" value="VAW69443.1"/>
    <property type="molecule type" value="Genomic_DNA"/>
</dbReference>
<accession>A0A3B0XZ63</accession>
<sequence>MIDWLKYYPLGLRSGKKTDSVKGPTFSSARPVKLEFKGNVIRLRAPKHRSSSGEIQIYTRGIKAHLANEFRTWRGATENWRSSILLYRNWDYWREWFGGEAGSLSIDASVL</sequence>